<comment type="similarity">
    <text evidence="6">Belongs to the peptidase M48 family.</text>
</comment>
<evidence type="ECO:0000313" key="10">
    <source>
        <dbReference type="EMBL" id="PKV94628.1"/>
    </source>
</evidence>
<dbReference type="EMBL" id="PJMY01000003">
    <property type="protein sequence ID" value="PKV94628.1"/>
    <property type="molecule type" value="Genomic_DNA"/>
</dbReference>
<protein>
    <submittedName>
        <fullName evidence="10">Beta-lactamase regulating signal transducer with metallopeptidase domain</fullName>
    </submittedName>
    <submittedName>
        <fullName evidence="9">M56 family metallopeptidase</fullName>
    </submittedName>
</protein>
<evidence type="ECO:0000313" key="9">
    <source>
        <dbReference type="EMBL" id="MBB2499916.1"/>
    </source>
</evidence>
<name>A0A2N3WL85_9PSEU</name>
<dbReference type="GO" id="GO:0006508">
    <property type="term" value="P:proteolysis"/>
    <property type="evidence" value="ECO:0007669"/>
    <property type="project" value="UniProtKB-KW"/>
</dbReference>
<dbReference type="Gene3D" id="3.30.2010.10">
    <property type="entry name" value="Metalloproteases ('zincins'), catalytic domain"/>
    <property type="match status" value="1"/>
</dbReference>
<evidence type="ECO:0000256" key="5">
    <source>
        <dbReference type="ARBA" id="ARBA00023049"/>
    </source>
</evidence>
<dbReference type="Pfam" id="PF01435">
    <property type="entry name" value="Peptidase_M48"/>
    <property type="match status" value="1"/>
</dbReference>
<keyword evidence="11" id="KW-1185">Reference proteome</keyword>
<dbReference type="InterPro" id="IPR052173">
    <property type="entry name" value="Beta-lactam_resp_regulator"/>
</dbReference>
<evidence type="ECO:0000256" key="2">
    <source>
        <dbReference type="ARBA" id="ARBA00022723"/>
    </source>
</evidence>
<accession>A0A2N3WL85</accession>
<dbReference type="OrthoDB" id="9785340at2"/>
<dbReference type="Proteomes" id="UP000550260">
    <property type="component" value="Unassembled WGS sequence"/>
</dbReference>
<keyword evidence="7" id="KW-0472">Membrane</keyword>
<evidence type="ECO:0000313" key="12">
    <source>
        <dbReference type="Proteomes" id="UP000550260"/>
    </source>
</evidence>
<dbReference type="AlphaFoldDB" id="A0A2N3WL85"/>
<gene>
    <name evidence="10" type="ORF">ATK30_5508</name>
    <name evidence="9" type="ORF">H5411_12365</name>
</gene>
<evidence type="ECO:0000256" key="7">
    <source>
        <dbReference type="SAM" id="Phobius"/>
    </source>
</evidence>
<keyword evidence="1 6" id="KW-0645">Protease</keyword>
<feature type="transmembrane region" description="Helical" evidence="7">
    <location>
        <begin position="34"/>
        <end position="59"/>
    </location>
</feature>
<proteinExistence type="inferred from homology"/>
<reference evidence="10 11" key="1">
    <citation type="submission" date="2017-12" db="EMBL/GenBank/DDBJ databases">
        <title>Sequencing the genomes of 1000 Actinobacteria strains.</title>
        <authorList>
            <person name="Klenk H.-P."/>
        </authorList>
    </citation>
    <scope>NUCLEOTIDE SEQUENCE [LARGE SCALE GENOMIC DNA]</scope>
    <source>
        <strain evidence="10 11">DSM 45165</strain>
    </source>
</reference>
<feature type="transmembrane region" description="Helical" evidence="7">
    <location>
        <begin position="90"/>
        <end position="111"/>
    </location>
</feature>
<dbReference type="PANTHER" id="PTHR34978">
    <property type="entry name" value="POSSIBLE SENSOR-TRANSDUCER PROTEIN BLAR"/>
    <property type="match status" value="1"/>
</dbReference>
<dbReference type="GO" id="GO:0004222">
    <property type="term" value="F:metalloendopeptidase activity"/>
    <property type="evidence" value="ECO:0007669"/>
    <property type="project" value="InterPro"/>
</dbReference>
<evidence type="ECO:0000259" key="8">
    <source>
        <dbReference type="Pfam" id="PF01435"/>
    </source>
</evidence>
<evidence type="ECO:0000256" key="6">
    <source>
        <dbReference type="RuleBase" id="RU003983"/>
    </source>
</evidence>
<accession>A0A8E1VX16</accession>
<feature type="transmembrane region" description="Helical" evidence="7">
    <location>
        <begin position="288"/>
        <end position="312"/>
    </location>
</feature>
<organism evidence="10 11">
    <name type="scientific">Amycolatopsis echigonensis</name>
    <dbReference type="NCBI Taxonomy" id="2576905"/>
    <lineage>
        <taxon>Bacteria</taxon>
        <taxon>Bacillati</taxon>
        <taxon>Actinomycetota</taxon>
        <taxon>Actinomycetes</taxon>
        <taxon>Pseudonocardiales</taxon>
        <taxon>Pseudonocardiaceae</taxon>
        <taxon>Amycolatopsis</taxon>
    </lineage>
</organism>
<dbReference type="RefSeq" id="WP_037359743.1">
    <property type="nucleotide sequence ID" value="NZ_JACJHR010000014.1"/>
</dbReference>
<dbReference type="EMBL" id="JACJHR010000014">
    <property type="protein sequence ID" value="MBB2499916.1"/>
    <property type="molecule type" value="Genomic_DNA"/>
</dbReference>
<keyword evidence="7" id="KW-1133">Transmembrane helix</keyword>
<keyword evidence="3 6" id="KW-0378">Hydrolase</keyword>
<dbReference type="PANTHER" id="PTHR34978:SF3">
    <property type="entry name" value="SLR0241 PROTEIN"/>
    <property type="match status" value="1"/>
</dbReference>
<keyword evidence="5 6" id="KW-0482">Metalloprotease</keyword>
<dbReference type="GO" id="GO:0046872">
    <property type="term" value="F:metal ion binding"/>
    <property type="evidence" value="ECO:0007669"/>
    <property type="project" value="UniProtKB-KW"/>
</dbReference>
<keyword evidence="7" id="KW-0812">Transmembrane</keyword>
<sequence>MTAAFALLLGAFLAGRTIPGLLGRADLTRTDPSALLTAWLLATAGVLAAAVSGIALLLFPGHGTGTSVVAAVHGCLAAISHGTSPRAEELVGLAGALLLVALAVRFAVIGLRMARRRARTRREHLGLLRIAARREGGAPATWWLEHDRPLAFSVAHGRGVIVATEGLRRQLPAREVAAVLTHEKAHLRGRHHLLIGWVEAMGQGLPFVPLFRRAPCAVRELVELTADAAAVRSHGAEAVRAALLAVAGHGAPDGSLAMARDGVAVRLARLDAGIAPPGRLRQAFSCGFAATAATSLPVLMGATLLFGVAVAACPLSGV</sequence>
<reference evidence="9 12" key="2">
    <citation type="submission" date="2020-08" db="EMBL/GenBank/DDBJ databases">
        <title>Amycolatopsis echigonensis JCM 21831.</title>
        <authorList>
            <person name="Tedsree N."/>
            <person name="Kuncharoen N."/>
            <person name="Likhitwitayawuid K."/>
            <person name="Tanasupawat S."/>
        </authorList>
    </citation>
    <scope>NUCLEOTIDE SEQUENCE [LARGE SCALE GENOMIC DNA]</scope>
    <source>
        <strain evidence="9 12">JCM 21831</strain>
    </source>
</reference>
<evidence type="ECO:0000256" key="1">
    <source>
        <dbReference type="ARBA" id="ARBA00022670"/>
    </source>
</evidence>
<comment type="cofactor">
    <cofactor evidence="6">
        <name>Zn(2+)</name>
        <dbReference type="ChEBI" id="CHEBI:29105"/>
    </cofactor>
    <text evidence="6">Binds 1 zinc ion per subunit.</text>
</comment>
<keyword evidence="2" id="KW-0479">Metal-binding</keyword>
<evidence type="ECO:0000256" key="4">
    <source>
        <dbReference type="ARBA" id="ARBA00022833"/>
    </source>
</evidence>
<evidence type="ECO:0000256" key="3">
    <source>
        <dbReference type="ARBA" id="ARBA00022801"/>
    </source>
</evidence>
<dbReference type="Proteomes" id="UP000233750">
    <property type="component" value="Unassembled WGS sequence"/>
</dbReference>
<evidence type="ECO:0000313" key="11">
    <source>
        <dbReference type="Proteomes" id="UP000233750"/>
    </source>
</evidence>
<dbReference type="InterPro" id="IPR001915">
    <property type="entry name" value="Peptidase_M48"/>
</dbReference>
<dbReference type="CDD" id="cd07326">
    <property type="entry name" value="M56_BlaR1_MecR1_like"/>
    <property type="match status" value="1"/>
</dbReference>
<comment type="caution">
    <text evidence="10">The sequence shown here is derived from an EMBL/GenBank/DDBJ whole genome shotgun (WGS) entry which is preliminary data.</text>
</comment>
<feature type="domain" description="Peptidase M48" evidence="8">
    <location>
        <begin position="145"/>
        <end position="194"/>
    </location>
</feature>
<keyword evidence="4 6" id="KW-0862">Zinc</keyword>